<dbReference type="Proteomes" id="UP000032180">
    <property type="component" value="Chromosome 3"/>
</dbReference>
<feature type="domain" description="F-box" evidence="1">
    <location>
        <begin position="134"/>
        <end position="174"/>
    </location>
</feature>
<evidence type="ECO:0000259" key="1">
    <source>
        <dbReference type="SMART" id="SM00256"/>
    </source>
</evidence>
<dbReference type="InterPro" id="IPR053197">
    <property type="entry name" value="F-box_SCFL_complex_component"/>
</dbReference>
<proteinExistence type="predicted"/>
<reference evidence="2" key="3">
    <citation type="submission" date="2015-04" db="UniProtKB">
        <authorList>
            <consortium name="EnsemblPlants"/>
        </authorList>
    </citation>
    <scope>IDENTIFICATION</scope>
</reference>
<protein>
    <recommendedName>
        <fullName evidence="1">F-box domain-containing protein</fullName>
    </recommendedName>
</protein>
<dbReference type="Gene3D" id="1.20.1280.50">
    <property type="match status" value="2"/>
</dbReference>
<dbReference type="Pfam" id="PF00646">
    <property type="entry name" value="F-box"/>
    <property type="match status" value="2"/>
</dbReference>
<dbReference type="Gramene" id="LPERR03G33140.1">
    <property type="protein sequence ID" value="LPERR03G33140.1"/>
    <property type="gene ID" value="LPERR03G33140"/>
</dbReference>
<organism evidence="2 3">
    <name type="scientific">Leersia perrieri</name>
    <dbReference type="NCBI Taxonomy" id="77586"/>
    <lineage>
        <taxon>Eukaryota</taxon>
        <taxon>Viridiplantae</taxon>
        <taxon>Streptophyta</taxon>
        <taxon>Embryophyta</taxon>
        <taxon>Tracheophyta</taxon>
        <taxon>Spermatophyta</taxon>
        <taxon>Magnoliopsida</taxon>
        <taxon>Liliopsida</taxon>
        <taxon>Poales</taxon>
        <taxon>Poaceae</taxon>
        <taxon>BOP clade</taxon>
        <taxon>Oryzoideae</taxon>
        <taxon>Oryzeae</taxon>
        <taxon>Oryzinae</taxon>
        <taxon>Leersia</taxon>
    </lineage>
</organism>
<reference evidence="3" key="2">
    <citation type="submission" date="2013-12" db="EMBL/GenBank/DDBJ databases">
        <authorList>
            <person name="Yu Y."/>
            <person name="Lee S."/>
            <person name="de Baynast K."/>
            <person name="Wissotski M."/>
            <person name="Liu L."/>
            <person name="Talag J."/>
            <person name="Goicoechea J."/>
            <person name="Angelova A."/>
            <person name="Jetty R."/>
            <person name="Kudrna D."/>
            <person name="Golser W."/>
            <person name="Rivera L."/>
            <person name="Zhang J."/>
            <person name="Wing R."/>
        </authorList>
    </citation>
    <scope>NUCLEOTIDE SEQUENCE</scope>
</reference>
<dbReference type="PANTHER" id="PTHR34223">
    <property type="entry name" value="OS11G0201299 PROTEIN"/>
    <property type="match status" value="1"/>
</dbReference>
<keyword evidence="3" id="KW-1185">Reference proteome</keyword>
<dbReference type="SUPFAM" id="SSF81383">
    <property type="entry name" value="F-box domain"/>
    <property type="match status" value="2"/>
</dbReference>
<sequence length="252" mass="28976">MDSTSLQLPVLTQKKRRRQDASTFDHLSGGGDLISSLDDDVLLHILGLLPTITDVVRTCSVSRRWRHLDALVPILRFINFHGNNYDDLKRREKLDQFMAFLNRQPVLTQKRRRQDASTSDHLGTSADVDLISSLDDDVLVHILGLLPTITDVVRACSASRRWHRLEPCVPFLRFNFDEDGDDTKQREKLDQFIPFVNRVLVRRIGQSDGSIKELEISLMWNYHHYTIASERGAIDIAQIVHAWIPYGMQHVV</sequence>
<feature type="domain" description="F-box" evidence="1">
    <location>
        <begin position="37"/>
        <end position="78"/>
    </location>
</feature>
<dbReference type="InterPro" id="IPR001810">
    <property type="entry name" value="F-box_dom"/>
</dbReference>
<dbReference type="AlphaFoldDB" id="A0A0D9W0R5"/>
<dbReference type="PANTHER" id="PTHR34223:SF51">
    <property type="entry name" value="OS06G0556300 PROTEIN"/>
    <property type="match status" value="1"/>
</dbReference>
<accession>A0A0D9W0R5</accession>
<evidence type="ECO:0000313" key="3">
    <source>
        <dbReference type="Proteomes" id="UP000032180"/>
    </source>
</evidence>
<evidence type="ECO:0000313" key="2">
    <source>
        <dbReference type="EnsemblPlants" id="LPERR03G33140.1"/>
    </source>
</evidence>
<name>A0A0D9W0R5_9ORYZ</name>
<dbReference type="InterPro" id="IPR036047">
    <property type="entry name" value="F-box-like_dom_sf"/>
</dbReference>
<dbReference type="EnsemblPlants" id="LPERR03G33140.1">
    <property type="protein sequence ID" value="LPERR03G33140.1"/>
    <property type="gene ID" value="LPERR03G33140"/>
</dbReference>
<reference evidence="2 3" key="1">
    <citation type="submission" date="2012-08" db="EMBL/GenBank/DDBJ databases">
        <title>Oryza genome evolution.</title>
        <authorList>
            <person name="Wing R.A."/>
        </authorList>
    </citation>
    <scope>NUCLEOTIDE SEQUENCE</scope>
</reference>
<dbReference type="CDD" id="cd09917">
    <property type="entry name" value="F-box_SF"/>
    <property type="match status" value="1"/>
</dbReference>
<dbReference type="HOGENOM" id="CLU_1104112_0_0_1"/>
<dbReference type="SMART" id="SM00256">
    <property type="entry name" value="FBOX"/>
    <property type="match status" value="2"/>
</dbReference>